<accession>A0A9Q1BD88</accession>
<evidence type="ECO:0000313" key="1">
    <source>
        <dbReference type="EMBL" id="KAJ8020854.1"/>
    </source>
</evidence>
<comment type="caution">
    <text evidence="1">The sequence shown here is derived from an EMBL/GenBank/DDBJ whole genome shotgun (WGS) entry which is preliminary data.</text>
</comment>
<sequence length="100" mass="11340">MPARPSLHLEQIQCSAVVCRPGGGRMLPQGRDDASTRYLFLQCLKTIQRYLCACGLRVQRHHLHTYCSLENLDILSSFIQPTLPSASFMEKSMLTQMLVM</sequence>
<reference evidence="1" key="1">
    <citation type="submission" date="2021-10" db="EMBL/GenBank/DDBJ databases">
        <title>Tropical sea cucumber genome reveals ecological adaptation and Cuvierian tubules defense mechanism.</title>
        <authorList>
            <person name="Chen T."/>
        </authorList>
    </citation>
    <scope>NUCLEOTIDE SEQUENCE</scope>
    <source>
        <strain evidence="1">Nanhai2018</strain>
        <tissue evidence="1">Muscle</tissue>
    </source>
</reference>
<protein>
    <submittedName>
        <fullName evidence="1">Uncharacterized protein</fullName>
    </submittedName>
</protein>
<keyword evidence="2" id="KW-1185">Reference proteome</keyword>
<dbReference type="Proteomes" id="UP001152320">
    <property type="component" value="Chromosome 22"/>
</dbReference>
<dbReference type="AlphaFoldDB" id="A0A9Q1BD88"/>
<proteinExistence type="predicted"/>
<dbReference type="EMBL" id="JAIZAY010000022">
    <property type="protein sequence ID" value="KAJ8020854.1"/>
    <property type="molecule type" value="Genomic_DNA"/>
</dbReference>
<organism evidence="1 2">
    <name type="scientific">Holothuria leucospilota</name>
    <name type="common">Black long sea cucumber</name>
    <name type="synonym">Mertensiothuria leucospilota</name>
    <dbReference type="NCBI Taxonomy" id="206669"/>
    <lineage>
        <taxon>Eukaryota</taxon>
        <taxon>Metazoa</taxon>
        <taxon>Echinodermata</taxon>
        <taxon>Eleutherozoa</taxon>
        <taxon>Echinozoa</taxon>
        <taxon>Holothuroidea</taxon>
        <taxon>Aspidochirotacea</taxon>
        <taxon>Aspidochirotida</taxon>
        <taxon>Holothuriidae</taxon>
        <taxon>Holothuria</taxon>
    </lineage>
</organism>
<gene>
    <name evidence="1" type="ORF">HOLleu_40557</name>
</gene>
<evidence type="ECO:0000313" key="2">
    <source>
        <dbReference type="Proteomes" id="UP001152320"/>
    </source>
</evidence>
<name>A0A9Q1BD88_HOLLE</name>